<evidence type="ECO:0000256" key="5">
    <source>
        <dbReference type="ARBA" id="ARBA00023136"/>
    </source>
</evidence>
<dbReference type="Pfam" id="PF04442">
    <property type="entry name" value="CtaG_Cox11"/>
    <property type="match status" value="1"/>
</dbReference>
<organism evidence="7 8">
    <name type="scientific">Theileria parva</name>
    <name type="common">East coast fever infection agent</name>
    <dbReference type="NCBI Taxonomy" id="5875"/>
    <lineage>
        <taxon>Eukaryota</taxon>
        <taxon>Sar</taxon>
        <taxon>Alveolata</taxon>
        <taxon>Apicomplexa</taxon>
        <taxon>Aconoidasida</taxon>
        <taxon>Piroplasmida</taxon>
        <taxon>Theileriidae</taxon>
        <taxon>Theileria</taxon>
    </lineage>
</organism>
<reference evidence="7 8" key="1">
    <citation type="journal article" date="2005" name="Science">
        <title>Genome sequence of Theileria parva, a bovine pathogen that transforms lymphocytes.</title>
        <authorList>
            <person name="Gardner M.J."/>
            <person name="Bishop R."/>
            <person name="Shah T."/>
            <person name="de Villiers E.P."/>
            <person name="Carlton J.M."/>
            <person name="Hall N."/>
            <person name="Ren Q."/>
            <person name="Paulsen I.T."/>
            <person name="Pain A."/>
            <person name="Berriman M."/>
            <person name="Wilson R.J.M."/>
            <person name="Sato S."/>
            <person name="Ralph S.A."/>
            <person name="Mann D.J."/>
            <person name="Xiong Z."/>
            <person name="Shallom S.J."/>
            <person name="Weidman J."/>
            <person name="Jiang L."/>
            <person name="Lynn J."/>
            <person name="Weaver B."/>
            <person name="Shoaibi A."/>
            <person name="Domingo A.R."/>
            <person name="Wasawo D."/>
            <person name="Crabtree J."/>
            <person name="Wortman J.R."/>
            <person name="Haas B."/>
            <person name="Angiuoli S.V."/>
            <person name="Creasy T.H."/>
            <person name="Lu C."/>
            <person name="Suh B."/>
            <person name="Silva J.C."/>
            <person name="Utterback T.R."/>
            <person name="Feldblyum T.V."/>
            <person name="Pertea M."/>
            <person name="Allen J."/>
            <person name="Nierman W.C."/>
            <person name="Taracha E.L.N."/>
            <person name="Salzberg S.L."/>
            <person name="White O.R."/>
            <person name="Fitzhugh H.A."/>
            <person name="Morzaria S."/>
            <person name="Venter J.C."/>
            <person name="Fraser C.M."/>
            <person name="Nene V."/>
        </authorList>
    </citation>
    <scope>NUCLEOTIDE SEQUENCE [LARGE SCALE GENOMIC DNA]</scope>
    <source>
        <strain evidence="7 8">Muguga</strain>
    </source>
</reference>
<name>Q4N9L0_THEPA</name>
<keyword evidence="8" id="KW-1185">Reference proteome</keyword>
<dbReference type="Proteomes" id="UP000001949">
    <property type="component" value="Unassembled WGS sequence"/>
</dbReference>
<evidence type="ECO:0000256" key="2">
    <source>
        <dbReference type="ARBA" id="ARBA00004243"/>
    </source>
</evidence>
<dbReference type="GeneID" id="3503187"/>
<sequence>MLSVLAPLVARSLARGTGISSTRLLLFQNTINRCSICLNSTSRIPVHDSRKLSETEGHTEDNSIKHNKNVERKMINSLNYNAKFADFIRKDTKPDDGMGYGLVALFIAMFGISFACVPLYEYFCQQSGYLGTTKKTKTYTPPPENLNLRKFEIDFVTHSNLNWEFKPCQKRVVVRPGETTLSFYTAKNLSKEPVIGVAAYHVIPDEAGLYFNKIQCFCFEEQLLNPGEEVDLPVLFFLDPEIVKDKKLHGVDKITLSYIFFEANSEIPPEYKSLFNQTSEPIKNS</sequence>
<proteinExistence type="inferred from homology"/>
<keyword evidence="3 6" id="KW-0812">Transmembrane</keyword>
<comment type="function">
    <text evidence="1">Exerts its effect at some terminal stage of cytochrome c oxidase synthesis, probably by being involved in the insertion of the copper B into subunit I.</text>
</comment>
<evidence type="ECO:0000256" key="3">
    <source>
        <dbReference type="ARBA" id="ARBA00022692"/>
    </source>
</evidence>
<comment type="subcellular location">
    <subcellularLocation>
        <location evidence="2">Mitochondrion inner membrane</location>
        <topology evidence="2">Single-pass membrane protein</topology>
        <orientation evidence="2">Intermembrane side</orientation>
    </subcellularLocation>
</comment>
<dbReference type="NCBIfam" id="NF003465">
    <property type="entry name" value="PRK05089.1"/>
    <property type="match status" value="1"/>
</dbReference>
<evidence type="ECO:0000313" key="8">
    <source>
        <dbReference type="Proteomes" id="UP000001949"/>
    </source>
</evidence>
<keyword evidence="4 6" id="KW-1133">Transmembrane helix</keyword>
<dbReference type="PANTHER" id="PTHR21320">
    <property type="entry name" value="CYTOCHROME C OXIDASE ASSEMBLY PROTEIN COX11-RELATED"/>
    <property type="match status" value="1"/>
</dbReference>
<dbReference type="KEGG" id="tpv:TP01_0104"/>
<feature type="transmembrane region" description="Helical" evidence="6">
    <location>
        <begin position="99"/>
        <end position="120"/>
    </location>
</feature>
<dbReference type="FunFam" id="2.60.370.10:FF:000001">
    <property type="entry name" value="COX11 cytochrome c oxidase assembly homolog"/>
    <property type="match status" value="1"/>
</dbReference>
<comment type="caution">
    <text evidence="7">The sequence shown here is derived from an EMBL/GenBank/DDBJ whole genome shotgun (WGS) entry which is preliminary data.</text>
</comment>
<gene>
    <name evidence="7" type="ordered locus">TP01_0104</name>
</gene>
<evidence type="ECO:0000313" key="7">
    <source>
        <dbReference type="EMBL" id="EAN33348.1"/>
    </source>
</evidence>
<dbReference type="FunCoup" id="Q4N9L0">
    <property type="interactions" value="201"/>
</dbReference>
<accession>Q4N9L0</accession>
<dbReference type="InterPro" id="IPR007533">
    <property type="entry name" value="Cyt_c_oxidase_assmbl_CtaG"/>
</dbReference>
<keyword evidence="5 6" id="KW-0472">Membrane</keyword>
<dbReference type="Gene3D" id="2.60.370.10">
    <property type="entry name" value="Ctag/Cox11"/>
    <property type="match status" value="1"/>
</dbReference>
<evidence type="ECO:0000256" key="1">
    <source>
        <dbReference type="ARBA" id="ARBA00004007"/>
    </source>
</evidence>
<dbReference type="InterPro" id="IPR023471">
    <property type="entry name" value="CtaG/Cox11_dom_sf"/>
</dbReference>
<dbReference type="InParanoid" id="Q4N9L0"/>
<dbReference type="HAMAP" id="MF_00155">
    <property type="entry name" value="CtaG"/>
    <property type="match status" value="1"/>
</dbReference>
<dbReference type="eggNOG" id="KOG2540">
    <property type="taxonomic scope" value="Eukaryota"/>
</dbReference>
<protein>
    <submittedName>
        <fullName evidence="7">Cytochrome c oxidase assembly protein, putative</fullName>
    </submittedName>
</protein>
<evidence type="ECO:0000256" key="6">
    <source>
        <dbReference type="SAM" id="Phobius"/>
    </source>
</evidence>
<dbReference type="PANTHER" id="PTHR21320:SF3">
    <property type="entry name" value="CYTOCHROME C OXIDASE ASSEMBLY PROTEIN COX11, MITOCHONDRIAL-RELATED"/>
    <property type="match status" value="1"/>
</dbReference>
<dbReference type="OMA" id="CQQSGYL"/>
<dbReference type="GO" id="GO:0005743">
    <property type="term" value="C:mitochondrial inner membrane"/>
    <property type="evidence" value="ECO:0007669"/>
    <property type="project" value="UniProtKB-SubCell"/>
</dbReference>
<dbReference type="AlphaFoldDB" id="Q4N9L0"/>
<dbReference type="STRING" id="5875.Q4N9L0"/>
<evidence type="ECO:0000256" key="4">
    <source>
        <dbReference type="ARBA" id="ARBA00022989"/>
    </source>
</evidence>
<dbReference type="VEuPathDB" id="PiroplasmaDB:TpMuguga_01g00104"/>
<dbReference type="GO" id="GO:0005507">
    <property type="term" value="F:copper ion binding"/>
    <property type="evidence" value="ECO:0007669"/>
    <property type="project" value="InterPro"/>
</dbReference>
<dbReference type="SUPFAM" id="SSF110111">
    <property type="entry name" value="Ctag/Cox11"/>
    <property type="match status" value="1"/>
</dbReference>
<dbReference type="EMBL" id="AAGK01000001">
    <property type="protein sequence ID" value="EAN33348.1"/>
    <property type="molecule type" value="Genomic_DNA"/>
</dbReference>